<gene>
    <name evidence="2" type="ORF">AVEN_65300_1</name>
</gene>
<evidence type="ECO:0000313" key="2">
    <source>
        <dbReference type="EMBL" id="GBL78751.1"/>
    </source>
</evidence>
<keyword evidence="3" id="KW-1185">Reference proteome</keyword>
<dbReference type="EMBL" id="BGPR01000016">
    <property type="protein sequence ID" value="GBL78751.1"/>
    <property type="molecule type" value="Genomic_DNA"/>
</dbReference>
<protein>
    <submittedName>
        <fullName evidence="2">Uncharacterized protein</fullName>
    </submittedName>
</protein>
<sequence length="93" mass="10133">MSHNTTSGCEKVQHPLTNPTGSTGGSVVLWPLRSSDLTCVDFFFFGQIKAMTYPSPIETNENLVDSPPIVAGNVSEMLEILVSVRQSMIRSCE</sequence>
<evidence type="ECO:0000256" key="1">
    <source>
        <dbReference type="SAM" id="MobiDB-lite"/>
    </source>
</evidence>
<proteinExistence type="predicted"/>
<dbReference type="AlphaFoldDB" id="A0A4Y2AFW2"/>
<feature type="region of interest" description="Disordered" evidence="1">
    <location>
        <begin position="1"/>
        <end position="23"/>
    </location>
</feature>
<dbReference type="InterPro" id="IPR036397">
    <property type="entry name" value="RNaseH_sf"/>
</dbReference>
<dbReference type="Proteomes" id="UP000499080">
    <property type="component" value="Unassembled WGS sequence"/>
</dbReference>
<dbReference type="OrthoDB" id="7603876at2759"/>
<dbReference type="GO" id="GO:0003676">
    <property type="term" value="F:nucleic acid binding"/>
    <property type="evidence" value="ECO:0007669"/>
    <property type="project" value="InterPro"/>
</dbReference>
<organism evidence="2 3">
    <name type="scientific">Araneus ventricosus</name>
    <name type="common">Orbweaver spider</name>
    <name type="synonym">Epeira ventricosa</name>
    <dbReference type="NCBI Taxonomy" id="182803"/>
    <lineage>
        <taxon>Eukaryota</taxon>
        <taxon>Metazoa</taxon>
        <taxon>Ecdysozoa</taxon>
        <taxon>Arthropoda</taxon>
        <taxon>Chelicerata</taxon>
        <taxon>Arachnida</taxon>
        <taxon>Araneae</taxon>
        <taxon>Araneomorphae</taxon>
        <taxon>Entelegynae</taxon>
        <taxon>Araneoidea</taxon>
        <taxon>Araneidae</taxon>
        <taxon>Araneus</taxon>
    </lineage>
</organism>
<name>A0A4Y2AFW2_ARAVE</name>
<evidence type="ECO:0000313" key="3">
    <source>
        <dbReference type="Proteomes" id="UP000499080"/>
    </source>
</evidence>
<comment type="caution">
    <text evidence="2">The sequence shown here is derived from an EMBL/GenBank/DDBJ whole genome shotgun (WGS) entry which is preliminary data.</text>
</comment>
<dbReference type="Gene3D" id="3.30.420.10">
    <property type="entry name" value="Ribonuclease H-like superfamily/Ribonuclease H"/>
    <property type="match status" value="1"/>
</dbReference>
<accession>A0A4Y2AFW2</accession>
<reference evidence="2 3" key="1">
    <citation type="journal article" date="2019" name="Sci. Rep.">
        <title>Orb-weaving spider Araneus ventricosus genome elucidates the spidroin gene catalogue.</title>
        <authorList>
            <person name="Kono N."/>
            <person name="Nakamura H."/>
            <person name="Ohtoshi R."/>
            <person name="Moran D.A.P."/>
            <person name="Shinohara A."/>
            <person name="Yoshida Y."/>
            <person name="Fujiwara M."/>
            <person name="Mori M."/>
            <person name="Tomita M."/>
            <person name="Arakawa K."/>
        </authorList>
    </citation>
    <scope>NUCLEOTIDE SEQUENCE [LARGE SCALE GENOMIC DNA]</scope>
</reference>